<dbReference type="AlphaFoldDB" id="A0A7J0GB79"/>
<name>A0A7J0GB79_9ERIC</name>
<comment type="caution">
    <text evidence="2">The sequence shown here is derived from an EMBL/GenBank/DDBJ whole genome shotgun (WGS) entry which is preliminary data.</text>
</comment>
<dbReference type="EMBL" id="BJWL01000019">
    <property type="protein sequence ID" value="GFZ08011.1"/>
    <property type="molecule type" value="Genomic_DNA"/>
</dbReference>
<dbReference type="GO" id="GO:0009733">
    <property type="term" value="P:response to auxin"/>
    <property type="evidence" value="ECO:0007669"/>
    <property type="project" value="InterPro"/>
</dbReference>
<reference evidence="2 3" key="1">
    <citation type="submission" date="2019-07" db="EMBL/GenBank/DDBJ databases">
        <title>De Novo Assembly of kiwifruit Actinidia rufa.</title>
        <authorList>
            <person name="Sugita-Konishi S."/>
            <person name="Sato K."/>
            <person name="Mori E."/>
            <person name="Abe Y."/>
            <person name="Kisaki G."/>
            <person name="Hamano K."/>
            <person name="Suezawa K."/>
            <person name="Otani M."/>
            <person name="Fukuda T."/>
            <person name="Manabe T."/>
            <person name="Gomi K."/>
            <person name="Tabuchi M."/>
            <person name="Akimitsu K."/>
            <person name="Kataoka I."/>
        </authorList>
    </citation>
    <scope>NUCLEOTIDE SEQUENCE [LARGE SCALE GENOMIC DNA]</scope>
    <source>
        <strain evidence="3">cv. Fuchu</strain>
    </source>
</reference>
<accession>A0A7J0GB79</accession>
<protein>
    <submittedName>
        <fullName evidence="2">SAUR-like auxin-responsive protein family</fullName>
    </submittedName>
</protein>
<gene>
    <name evidence="2" type="ORF">Acr_19g0009480</name>
</gene>
<dbReference type="OrthoDB" id="660486at2759"/>
<keyword evidence="3" id="KW-1185">Reference proteome</keyword>
<evidence type="ECO:0000313" key="2">
    <source>
        <dbReference type="EMBL" id="GFZ08011.1"/>
    </source>
</evidence>
<organism evidence="2 3">
    <name type="scientific">Actinidia rufa</name>
    <dbReference type="NCBI Taxonomy" id="165716"/>
    <lineage>
        <taxon>Eukaryota</taxon>
        <taxon>Viridiplantae</taxon>
        <taxon>Streptophyta</taxon>
        <taxon>Embryophyta</taxon>
        <taxon>Tracheophyta</taxon>
        <taxon>Spermatophyta</taxon>
        <taxon>Magnoliopsida</taxon>
        <taxon>eudicotyledons</taxon>
        <taxon>Gunneridae</taxon>
        <taxon>Pentapetalae</taxon>
        <taxon>asterids</taxon>
        <taxon>Ericales</taxon>
        <taxon>Actinidiaceae</taxon>
        <taxon>Actinidia</taxon>
    </lineage>
</organism>
<sequence>MEAGKKRDNFFLKTWQLIRGGLNKSPSKPSKTLSKSKSCHHIAPEGWFGVYVGPERQRFVIKTKCLNHPLFKLLLEDAEMEYGYNCEGPLLIPCEVDLFYKVLVEVERKEIEPISCGLGYGPCSPFNSARRLGRSNMARGLGSYGLLTPSRLLKDESILIKMLRRNDS</sequence>
<proteinExistence type="inferred from homology"/>
<evidence type="ECO:0000313" key="3">
    <source>
        <dbReference type="Proteomes" id="UP000585474"/>
    </source>
</evidence>
<dbReference type="PANTHER" id="PTHR31374">
    <property type="entry name" value="AUXIN-INDUCED PROTEIN-LIKE-RELATED"/>
    <property type="match status" value="1"/>
</dbReference>
<dbReference type="InterPro" id="IPR003676">
    <property type="entry name" value="SAUR_fam"/>
</dbReference>
<dbReference type="Pfam" id="PF02519">
    <property type="entry name" value="Auxin_inducible"/>
    <property type="match status" value="1"/>
</dbReference>
<dbReference type="PANTHER" id="PTHR31374:SF118">
    <property type="entry name" value="OS01G0924966 PROTEIN"/>
    <property type="match status" value="1"/>
</dbReference>
<comment type="similarity">
    <text evidence="1">Belongs to the ARG7 family.</text>
</comment>
<evidence type="ECO:0000256" key="1">
    <source>
        <dbReference type="ARBA" id="ARBA00006974"/>
    </source>
</evidence>
<dbReference type="Proteomes" id="UP000585474">
    <property type="component" value="Unassembled WGS sequence"/>
</dbReference>